<evidence type="ECO:0000256" key="9">
    <source>
        <dbReference type="ARBA" id="ARBA00023014"/>
    </source>
</evidence>
<dbReference type="EMBL" id="FWXH01000030">
    <property type="protein sequence ID" value="SMC28840.1"/>
    <property type="molecule type" value="Genomic_DNA"/>
</dbReference>
<keyword evidence="7 10" id="KW-0479">Metal-binding</keyword>
<proteinExistence type="inferred from homology"/>
<dbReference type="EC" id="2.5.1.72" evidence="2 10"/>
<keyword evidence="12" id="KW-1185">Reference proteome</keyword>
<evidence type="ECO:0000256" key="1">
    <source>
        <dbReference type="ARBA" id="ARBA00005065"/>
    </source>
</evidence>
<sequence>MSQYLKEQILKLKKEKNAIILAHYYQVGEIQDIADFVGDSFELSRKAKENSADIIVFCGVRFMAESAKVLSPNKTVLLPVKEAGCPMADMAEVEQVLNMKKEHPNAKVVTYVNSSVEVKAVSDICCTSSNAIKIVNKIDANEIIFIPDKNLGSYVQEQVPNKKIVLWNGHCCVHDRITADNVLRSKEDNPKLKVLVHPECKSEVRNLADYIGSTSGIINFAKESQDNEFLIVTEEGVLHKLEKENQGKEFTGIRGMTCKNMKKTTLEDVYACLEEMKYEINIDEAVRKKAANALENMLILGSD</sequence>
<evidence type="ECO:0000256" key="7">
    <source>
        <dbReference type="ARBA" id="ARBA00022723"/>
    </source>
</evidence>
<dbReference type="PANTHER" id="PTHR30573">
    <property type="entry name" value="QUINOLINATE SYNTHETASE A"/>
    <property type="match status" value="1"/>
</dbReference>
<gene>
    <name evidence="10" type="primary">nadA</name>
    <name evidence="11" type="ORF">SAMN02745134_03680</name>
</gene>
<dbReference type="STRING" id="1121291.SAMN02745134_03680"/>
<evidence type="ECO:0000313" key="11">
    <source>
        <dbReference type="EMBL" id="SMC28840.1"/>
    </source>
</evidence>
<feature type="binding site" evidence="10">
    <location>
        <position position="171"/>
    </location>
    <ligand>
        <name>[4Fe-4S] cluster</name>
        <dbReference type="ChEBI" id="CHEBI:49883"/>
    </ligand>
</feature>
<dbReference type="NCBIfam" id="TIGR00550">
    <property type="entry name" value="nadA"/>
    <property type="match status" value="1"/>
</dbReference>
<comment type="cofactor">
    <cofactor evidence="10">
        <name>[4Fe-4S] cluster</name>
        <dbReference type="ChEBI" id="CHEBI:49883"/>
    </cofactor>
    <text evidence="10">Binds 1 [4Fe-4S] cluster per subunit.</text>
</comment>
<name>A0A1W1XY08_9CLOT</name>
<dbReference type="GO" id="GO:0046872">
    <property type="term" value="F:metal ion binding"/>
    <property type="evidence" value="ECO:0007669"/>
    <property type="project" value="UniProtKB-KW"/>
</dbReference>
<keyword evidence="5 10" id="KW-0662">Pyridine nucleotide biosynthesis</keyword>
<feature type="binding site" evidence="10">
    <location>
        <position position="85"/>
    </location>
    <ligand>
        <name>[4Fe-4S] cluster</name>
        <dbReference type="ChEBI" id="CHEBI:49883"/>
    </ligand>
</feature>
<dbReference type="InterPro" id="IPR036094">
    <property type="entry name" value="NadA_sf"/>
</dbReference>
<dbReference type="FunFam" id="3.40.50.10800:FF:000003">
    <property type="entry name" value="Quinolinate synthase A"/>
    <property type="match status" value="1"/>
</dbReference>
<evidence type="ECO:0000256" key="4">
    <source>
        <dbReference type="ARBA" id="ARBA00022490"/>
    </source>
</evidence>
<keyword evidence="9 10" id="KW-0411">Iron-sulfur</keyword>
<dbReference type="SUPFAM" id="SSF142754">
    <property type="entry name" value="NadA-like"/>
    <property type="match status" value="1"/>
</dbReference>
<evidence type="ECO:0000256" key="6">
    <source>
        <dbReference type="ARBA" id="ARBA00022679"/>
    </source>
</evidence>
<evidence type="ECO:0000256" key="5">
    <source>
        <dbReference type="ARBA" id="ARBA00022642"/>
    </source>
</evidence>
<dbReference type="NCBIfam" id="NF006879">
    <property type="entry name" value="PRK09375.1-4"/>
    <property type="match status" value="1"/>
</dbReference>
<comment type="similarity">
    <text evidence="10">Belongs to the quinolinate synthase family. Type 2 subfamily.</text>
</comment>
<dbReference type="InterPro" id="IPR003473">
    <property type="entry name" value="NadA"/>
</dbReference>
<organism evidence="11 12">
    <name type="scientific">Clostridium acidisoli DSM 12555</name>
    <dbReference type="NCBI Taxonomy" id="1121291"/>
    <lineage>
        <taxon>Bacteria</taxon>
        <taxon>Bacillati</taxon>
        <taxon>Bacillota</taxon>
        <taxon>Clostridia</taxon>
        <taxon>Eubacteriales</taxon>
        <taxon>Clostridiaceae</taxon>
        <taxon>Clostridium</taxon>
    </lineage>
</organism>
<feature type="binding site" evidence="10">
    <location>
        <position position="214"/>
    </location>
    <ligand>
        <name>iminosuccinate</name>
        <dbReference type="ChEBI" id="CHEBI:77875"/>
    </ligand>
</feature>
<dbReference type="GO" id="GO:0034628">
    <property type="term" value="P:'de novo' NAD+ biosynthetic process from L-aspartate"/>
    <property type="evidence" value="ECO:0007669"/>
    <property type="project" value="TreeGrafter"/>
</dbReference>
<comment type="catalytic activity">
    <reaction evidence="10">
        <text>iminosuccinate + dihydroxyacetone phosphate = quinolinate + phosphate + 2 H2O + H(+)</text>
        <dbReference type="Rhea" id="RHEA:25888"/>
        <dbReference type="ChEBI" id="CHEBI:15377"/>
        <dbReference type="ChEBI" id="CHEBI:15378"/>
        <dbReference type="ChEBI" id="CHEBI:29959"/>
        <dbReference type="ChEBI" id="CHEBI:43474"/>
        <dbReference type="ChEBI" id="CHEBI:57642"/>
        <dbReference type="ChEBI" id="CHEBI:77875"/>
        <dbReference type="EC" id="2.5.1.72"/>
    </reaction>
</comment>
<keyword evidence="8 10" id="KW-0408">Iron</keyword>
<accession>A0A1W1XY08</accession>
<feature type="binding site" evidence="10">
    <location>
        <begin position="197"/>
        <end position="199"/>
    </location>
    <ligand>
        <name>iminosuccinate</name>
        <dbReference type="ChEBI" id="CHEBI:77875"/>
    </ligand>
</feature>
<dbReference type="GO" id="GO:0005829">
    <property type="term" value="C:cytosol"/>
    <property type="evidence" value="ECO:0007669"/>
    <property type="project" value="TreeGrafter"/>
</dbReference>
<feature type="binding site" evidence="10">
    <location>
        <begin position="111"/>
        <end position="113"/>
    </location>
    <ligand>
        <name>iminosuccinate</name>
        <dbReference type="ChEBI" id="CHEBI:77875"/>
    </ligand>
</feature>
<dbReference type="NCBIfam" id="NF006878">
    <property type="entry name" value="PRK09375.1-2"/>
    <property type="match status" value="1"/>
</dbReference>
<keyword evidence="4 10" id="KW-0963">Cytoplasm</keyword>
<dbReference type="GO" id="GO:0008987">
    <property type="term" value="F:quinolinate synthetase A activity"/>
    <property type="evidence" value="ECO:0007669"/>
    <property type="project" value="UniProtKB-UniRule"/>
</dbReference>
<dbReference type="OrthoDB" id="9801204at2"/>
<dbReference type="Gene3D" id="3.40.50.10800">
    <property type="entry name" value="NadA-like"/>
    <property type="match status" value="3"/>
</dbReference>
<dbReference type="PANTHER" id="PTHR30573:SF0">
    <property type="entry name" value="QUINOLINATE SYNTHASE, CHLOROPLASTIC"/>
    <property type="match status" value="1"/>
</dbReference>
<dbReference type="UniPathway" id="UPA00253">
    <property type="reaction ID" value="UER00327"/>
</dbReference>
<evidence type="ECO:0000256" key="8">
    <source>
        <dbReference type="ARBA" id="ARBA00023004"/>
    </source>
</evidence>
<feature type="binding site" evidence="10">
    <location>
        <position position="40"/>
    </location>
    <ligand>
        <name>iminosuccinate</name>
        <dbReference type="ChEBI" id="CHEBI:77875"/>
    </ligand>
</feature>
<dbReference type="HAMAP" id="MF_00568">
    <property type="entry name" value="NadA_type2"/>
    <property type="match status" value="1"/>
</dbReference>
<feature type="binding site" evidence="10">
    <location>
        <position position="258"/>
    </location>
    <ligand>
        <name>[4Fe-4S] cluster</name>
        <dbReference type="ChEBI" id="CHEBI:49883"/>
    </ligand>
</feature>
<comment type="function">
    <text evidence="10">Catalyzes the condensation of iminoaspartate with dihydroxyacetone phosphate to form quinolinate.</text>
</comment>
<keyword evidence="3 10" id="KW-0004">4Fe-4S</keyword>
<feature type="binding site" evidence="10">
    <location>
        <position position="23"/>
    </location>
    <ligand>
        <name>iminosuccinate</name>
        <dbReference type="ChEBI" id="CHEBI:77875"/>
    </ligand>
</feature>
<evidence type="ECO:0000313" key="12">
    <source>
        <dbReference type="Proteomes" id="UP000192468"/>
    </source>
</evidence>
<dbReference type="AlphaFoldDB" id="A0A1W1XY08"/>
<evidence type="ECO:0000256" key="10">
    <source>
        <dbReference type="HAMAP-Rule" id="MF_00568"/>
    </source>
</evidence>
<dbReference type="InterPro" id="IPR023066">
    <property type="entry name" value="Quinolinate_synth_type2"/>
</dbReference>
<evidence type="ECO:0000256" key="3">
    <source>
        <dbReference type="ARBA" id="ARBA00022485"/>
    </source>
</evidence>
<dbReference type="Pfam" id="PF02445">
    <property type="entry name" value="NadA"/>
    <property type="match status" value="1"/>
</dbReference>
<feature type="binding site" evidence="10">
    <location>
        <position position="128"/>
    </location>
    <ligand>
        <name>iminosuccinate</name>
        <dbReference type="ChEBI" id="CHEBI:77875"/>
    </ligand>
</feature>
<comment type="pathway">
    <text evidence="1 10">Cofactor biosynthesis; NAD(+) biosynthesis; quinolinate from iminoaspartate: step 1/1.</text>
</comment>
<protein>
    <recommendedName>
        <fullName evidence="2 10">Quinolinate synthase</fullName>
        <ecNumber evidence="2 10">2.5.1.72</ecNumber>
    </recommendedName>
</protein>
<reference evidence="11 12" key="1">
    <citation type="submission" date="2017-04" db="EMBL/GenBank/DDBJ databases">
        <authorList>
            <person name="Afonso C.L."/>
            <person name="Miller P.J."/>
            <person name="Scott M.A."/>
            <person name="Spackman E."/>
            <person name="Goraichik I."/>
            <person name="Dimitrov K.M."/>
            <person name="Suarez D.L."/>
            <person name="Swayne D.E."/>
        </authorList>
    </citation>
    <scope>NUCLEOTIDE SEQUENCE [LARGE SCALE GENOMIC DNA]</scope>
    <source>
        <strain evidence="11 12">DSM 12555</strain>
    </source>
</reference>
<dbReference type="GO" id="GO:0051539">
    <property type="term" value="F:4 iron, 4 sulfur cluster binding"/>
    <property type="evidence" value="ECO:0007669"/>
    <property type="project" value="UniProtKB-KW"/>
</dbReference>
<keyword evidence="6 10" id="KW-0808">Transferase</keyword>
<comment type="subcellular location">
    <subcellularLocation>
        <location evidence="10">Cytoplasm</location>
    </subcellularLocation>
</comment>
<dbReference type="Proteomes" id="UP000192468">
    <property type="component" value="Unassembled WGS sequence"/>
</dbReference>
<evidence type="ECO:0000256" key="2">
    <source>
        <dbReference type="ARBA" id="ARBA00012669"/>
    </source>
</evidence>